<organism evidence="3 4">
    <name type="scientific">Corynebacterium hindlerae</name>
    <dbReference type="NCBI Taxonomy" id="699041"/>
    <lineage>
        <taxon>Bacteria</taxon>
        <taxon>Bacillati</taxon>
        <taxon>Actinomycetota</taxon>
        <taxon>Actinomycetes</taxon>
        <taxon>Mycobacteriales</taxon>
        <taxon>Corynebacteriaceae</taxon>
        <taxon>Corynebacterium</taxon>
    </lineage>
</organism>
<dbReference type="EMBL" id="CP059833">
    <property type="protein sequence ID" value="QMV86498.1"/>
    <property type="molecule type" value="Genomic_DNA"/>
</dbReference>
<accession>A0A7G5FIQ7</accession>
<dbReference type="PANTHER" id="PTHR42942:SF1">
    <property type="entry name" value="ALKYLTRANSFERASE-LIKE PROTEIN 1"/>
    <property type="match status" value="1"/>
</dbReference>
<dbReference type="GO" id="GO:0003824">
    <property type="term" value="F:catalytic activity"/>
    <property type="evidence" value="ECO:0007669"/>
    <property type="project" value="InterPro"/>
</dbReference>
<evidence type="ECO:0000256" key="1">
    <source>
        <dbReference type="ARBA" id="ARBA00022763"/>
    </source>
</evidence>
<dbReference type="Gene3D" id="1.10.10.10">
    <property type="entry name" value="Winged helix-like DNA-binding domain superfamily/Winged helix DNA-binding domain"/>
    <property type="match status" value="1"/>
</dbReference>
<sequence length="86" mass="9600">MPVIEQVLDFVDRIPAGQVATYGEIGHAVGCSARQVGRIMRDHGHQTNWWRVVRADGTSTVAEKARPHWITDGLPLTEKGVDLRRI</sequence>
<feature type="domain" description="Methylated-DNA-[protein]-cysteine S-methyltransferase DNA binding" evidence="2">
    <location>
        <begin position="5"/>
        <end position="61"/>
    </location>
</feature>
<dbReference type="SUPFAM" id="SSF46767">
    <property type="entry name" value="Methylated DNA-protein cysteine methyltransferase, C-terminal domain"/>
    <property type="match status" value="1"/>
</dbReference>
<dbReference type="Pfam" id="PF01035">
    <property type="entry name" value="DNA_binding_1"/>
    <property type="match status" value="1"/>
</dbReference>
<reference evidence="3 4" key="1">
    <citation type="submission" date="2020-07" db="EMBL/GenBank/DDBJ databases">
        <title>non toxigenic Corynebacterium sp. nov from a clinical source.</title>
        <authorList>
            <person name="Bernier A.-M."/>
            <person name="Bernard K."/>
        </authorList>
    </citation>
    <scope>NUCLEOTIDE SEQUENCE [LARGE SCALE GENOMIC DNA]</scope>
    <source>
        <strain evidence="4">NML 93-0612</strain>
    </source>
</reference>
<evidence type="ECO:0000313" key="3">
    <source>
        <dbReference type="EMBL" id="QMV86498.1"/>
    </source>
</evidence>
<dbReference type="Proteomes" id="UP000515570">
    <property type="component" value="Chromosome"/>
</dbReference>
<dbReference type="PANTHER" id="PTHR42942">
    <property type="entry name" value="6-O-METHYLGUANINE DNA METHYLTRANSFERASE"/>
    <property type="match status" value="1"/>
</dbReference>
<name>A0A7G5FIQ7_9CORY</name>
<protein>
    <submittedName>
        <fullName evidence="3">MGMT family protein</fullName>
    </submittedName>
</protein>
<dbReference type="InterPro" id="IPR014048">
    <property type="entry name" value="MethylDNA_cys_MeTrfase_DNA-bd"/>
</dbReference>
<dbReference type="GO" id="GO:0006281">
    <property type="term" value="P:DNA repair"/>
    <property type="evidence" value="ECO:0007669"/>
    <property type="project" value="InterPro"/>
</dbReference>
<dbReference type="InterPro" id="IPR036388">
    <property type="entry name" value="WH-like_DNA-bd_sf"/>
</dbReference>
<gene>
    <name evidence="3" type="ORF">HW450_08340</name>
</gene>
<dbReference type="InterPro" id="IPR052520">
    <property type="entry name" value="ATL_DNA_repair"/>
</dbReference>
<keyword evidence="1" id="KW-0227">DNA damage</keyword>
<evidence type="ECO:0000313" key="4">
    <source>
        <dbReference type="Proteomes" id="UP000515570"/>
    </source>
</evidence>
<dbReference type="AlphaFoldDB" id="A0A7G5FIQ7"/>
<evidence type="ECO:0000259" key="2">
    <source>
        <dbReference type="Pfam" id="PF01035"/>
    </source>
</evidence>
<keyword evidence="4" id="KW-1185">Reference proteome</keyword>
<dbReference type="InterPro" id="IPR036217">
    <property type="entry name" value="MethylDNA_cys_MeTrfase_DNAb"/>
</dbReference>
<proteinExistence type="predicted"/>
<dbReference type="CDD" id="cd06445">
    <property type="entry name" value="ATase"/>
    <property type="match status" value="1"/>
</dbReference>